<keyword evidence="2 5" id="KW-0812">Transmembrane</keyword>
<reference evidence="8" key="2">
    <citation type="journal article" date="2021" name="PeerJ">
        <title>Extensive microbial diversity within the chicken gut microbiome revealed by metagenomics and culture.</title>
        <authorList>
            <person name="Gilroy R."/>
            <person name="Ravi A."/>
            <person name="Getino M."/>
            <person name="Pursley I."/>
            <person name="Horton D.L."/>
            <person name="Alikhan N.F."/>
            <person name="Baker D."/>
            <person name="Gharbi K."/>
            <person name="Hall N."/>
            <person name="Watson M."/>
            <person name="Adriaenssens E.M."/>
            <person name="Foster-Nyarko E."/>
            <person name="Jarju S."/>
            <person name="Secka A."/>
            <person name="Antonio M."/>
            <person name="Oren A."/>
            <person name="Chaudhuri R.R."/>
            <person name="La Ragione R."/>
            <person name="Hildebrand F."/>
            <person name="Pallen M.J."/>
        </authorList>
    </citation>
    <scope>NUCLEOTIDE SEQUENCE</scope>
    <source>
        <strain evidence="8">D5-748</strain>
    </source>
</reference>
<dbReference type="Pfam" id="PF12773">
    <property type="entry name" value="DZR"/>
    <property type="match status" value="1"/>
</dbReference>
<reference evidence="8" key="1">
    <citation type="submission" date="2020-10" db="EMBL/GenBank/DDBJ databases">
        <authorList>
            <person name="Gilroy R."/>
        </authorList>
    </citation>
    <scope>NUCLEOTIDE SEQUENCE</scope>
    <source>
        <strain evidence="8">D5-748</strain>
    </source>
</reference>
<keyword evidence="4 5" id="KW-0472">Membrane</keyword>
<proteinExistence type="predicted"/>
<evidence type="ECO:0000256" key="1">
    <source>
        <dbReference type="ARBA" id="ARBA00004141"/>
    </source>
</evidence>
<gene>
    <name evidence="8" type="ORF">IAC23_07180</name>
</gene>
<keyword evidence="3 5" id="KW-1133">Transmembrane helix</keyword>
<feature type="transmembrane region" description="Helical" evidence="5">
    <location>
        <begin position="93"/>
        <end position="114"/>
    </location>
</feature>
<evidence type="ECO:0000256" key="4">
    <source>
        <dbReference type="ARBA" id="ARBA00023136"/>
    </source>
</evidence>
<dbReference type="InterPro" id="IPR007829">
    <property type="entry name" value="TM2"/>
</dbReference>
<feature type="domain" description="TM2" evidence="6">
    <location>
        <begin position="65"/>
        <end position="111"/>
    </location>
</feature>
<comment type="caution">
    <text evidence="8">The sequence shown here is derived from an EMBL/GenBank/DDBJ whole genome shotgun (WGS) entry which is preliminary data.</text>
</comment>
<organism evidence="8 9">
    <name type="scientific">Candidatus Cryptobacteroides merdavium</name>
    <dbReference type="NCBI Taxonomy" id="2840769"/>
    <lineage>
        <taxon>Bacteria</taxon>
        <taxon>Pseudomonadati</taxon>
        <taxon>Bacteroidota</taxon>
        <taxon>Bacteroidia</taxon>
        <taxon>Bacteroidales</taxon>
        <taxon>Candidatus Cryptobacteroides</taxon>
    </lineage>
</organism>
<evidence type="ECO:0000256" key="3">
    <source>
        <dbReference type="ARBA" id="ARBA00022989"/>
    </source>
</evidence>
<dbReference type="Pfam" id="PF05154">
    <property type="entry name" value="TM2"/>
    <property type="match status" value="1"/>
</dbReference>
<evidence type="ECO:0000256" key="5">
    <source>
        <dbReference type="SAM" id="Phobius"/>
    </source>
</evidence>
<dbReference type="Proteomes" id="UP000823619">
    <property type="component" value="Unassembled WGS sequence"/>
</dbReference>
<dbReference type="GO" id="GO:0016020">
    <property type="term" value="C:membrane"/>
    <property type="evidence" value="ECO:0007669"/>
    <property type="project" value="UniProtKB-SubCell"/>
</dbReference>
<protein>
    <submittedName>
        <fullName evidence="8">TM2 domain-containing protein</fullName>
    </submittedName>
</protein>
<evidence type="ECO:0000256" key="2">
    <source>
        <dbReference type="ARBA" id="ARBA00022692"/>
    </source>
</evidence>
<accession>A0A9D9ECX0</accession>
<feature type="domain" description="DZANK-type" evidence="7">
    <location>
        <begin position="6"/>
        <end position="51"/>
    </location>
</feature>
<dbReference type="EMBL" id="JADIMO010000093">
    <property type="protein sequence ID" value="MBO8445459.1"/>
    <property type="molecule type" value="Genomic_DNA"/>
</dbReference>
<sequence>MALINCKECGQQISDSASVCPHCGAPVVKDVYCPACGTKVPGNVRFCPHCGGRIVPPSSMAQAGGKEKVVAGLLAIFLGWLGIHYFYLGKTTAGIITIVLSACTCGIWSLLMLVQGILMLTMSDADFEEKYVDNEKTFPLF</sequence>
<evidence type="ECO:0000259" key="6">
    <source>
        <dbReference type="Pfam" id="PF05154"/>
    </source>
</evidence>
<dbReference type="AlphaFoldDB" id="A0A9D9ECX0"/>
<name>A0A9D9ECX0_9BACT</name>
<evidence type="ECO:0000313" key="9">
    <source>
        <dbReference type="Proteomes" id="UP000823619"/>
    </source>
</evidence>
<feature type="transmembrane region" description="Helical" evidence="5">
    <location>
        <begin position="69"/>
        <end position="87"/>
    </location>
</feature>
<evidence type="ECO:0000313" key="8">
    <source>
        <dbReference type="EMBL" id="MBO8445459.1"/>
    </source>
</evidence>
<comment type="subcellular location">
    <subcellularLocation>
        <location evidence="1">Membrane</location>
        <topology evidence="1">Multi-pass membrane protein</topology>
    </subcellularLocation>
</comment>
<dbReference type="InterPro" id="IPR025874">
    <property type="entry name" value="DZR"/>
</dbReference>
<evidence type="ECO:0000259" key="7">
    <source>
        <dbReference type="Pfam" id="PF12773"/>
    </source>
</evidence>